<dbReference type="Gene3D" id="2.60.60.20">
    <property type="entry name" value="PLAT/LH2 domain"/>
    <property type="match status" value="1"/>
</dbReference>
<feature type="compositionally biased region" description="Basic and acidic residues" evidence="2">
    <location>
        <begin position="597"/>
        <end position="616"/>
    </location>
</feature>
<reference evidence="5 6" key="1">
    <citation type="submission" date="2024-02" db="EMBL/GenBank/DDBJ databases">
        <authorList>
            <person name="Daric V."/>
            <person name="Darras S."/>
        </authorList>
    </citation>
    <scope>NUCLEOTIDE SEQUENCE [LARGE SCALE GENOMIC DNA]</scope>
</reference>
<evidence type="ECO:0000259" key="4">
    <source>
        <dbReference type="PROSITE" id="PS50095"/>
    </source>
</evidence>
<dbReference type="PANTHER" id="PTHR10877">
    <property type="entry name" value="POLYCYSTIN FAMILY MEMBER"/>
    <property type="match status" value="1"/>
</dbReference>
<keyword evidence="3" id="KW-0812">Transmembrane</keyword>
<comment type="caution">
    <text evidence="1">Lacks conserved residue(s) required for the propagation of feature annotation.</text>
</comment>
<evidence type="ECO:0000256" key="3">
    <source>
        <dbReference type="SAM" id="Phobius"/>
    </source>
</evidence>
<gene>
    <name evidence="5" type="ORF">CVLEPA_LOCUS6823</name>
</gene>
<evidence type="ECO:0000313" key="6">
    <source>
        <dbReference type="Proteomes" id="UP001642483"/>
    </source>
</evidence>
<feature type="compositionally biased region" description="Polar residues" evidence="2">
    <location>
        <begin position="674"/>
        <end position="689"/>
    </location>
</feature>
<keyword evidence="6" id="KW-1185">Reference proteome</keyword>
<feature type="transmembrane region" description="Helical" evidence="3">
    <location>
        <begin position="759"/>
        <end position="787"/>
    </location>
</feature>
<dbReference type="InterPro" id="IPR051223">
    <property type="entry name" value="Polycystin"/>
</dbReference>
<name>A0ABP0FCL4_CLALP</name>
<keyword evidence="3" id="KW-0472">Membrane</keyword>
<evidence type="ECO:0000256" key="1">
    <source>
        <dbReference type="PROSITE-ProRule" id="PRU00152"/>
    </source>
</evidence>
<feature type="compositionally biased region" description="Polar residues" evidence="2">
    <location>
        <begin position="574"/>
        <end position="595"/>
    </location>
</feature>
<feature type="transmembrane region" description="Helical" evidence="3">
    <location>
        <begin position="510"/>
        <end position="534"/>
    </location>
</feature>
<protein>
    <recommendedName>
        <fullName evidence="4">PLAT domain-containing protein</fullName>
    </recommendedName>
</protein>
<feature type="region of interest" description="Disordered" evidence="2">
    <location>
        <begin position="543"/>
        <end position="690"/>
    </location>
</feature>
<dbReference type="PROSITE" id="PS50095">
    <property type="entry name" value="PLAT"/>
    <property type="match status" value="1"/>
</dbReference>
<dbReference type="Pfam" id="PF01477">
    <property type="entry name" value="PLAT"/>
    <property type="match status" value="1"/>
</dbReference>
<dbReference type="InterPro" id="IPR036392">
    <property type="entry name" value="PLAT/LH2_dom_sf"/>
</dbReference>
<sequence>MRRFHDSQVFTYDSSINFNTRTHKVEQVTSVSMTTGWQNEIPISRNEAKNQTIGFPLPAQPGKRNITMRVESECDVAGCHSKAAGWALFDWMLYKRDGNNLFLTINVENMDQKIENCTMSLETTDQSSFKIKKEFHEKESLYTWSISENSLPHRQVELNVTVFVDLGAGFYRIGSLINVTFTSFILNCLHWEDRMRDWGEGYCKVHQNAGTVSCECDVDQVTTNRFKRSGEESIPQIIYASHLLVFPNKINYDQLSWNLWEQFQQNPVIIIVLSALYVIYALLLIWARNKDKNAEKKGLFIEVADNSPNDQYRYYVTIYTGSRPNAGTTAAVCMRLLGKRQRSNAHVIQRENDNILSVGSVQSFLITTPRSLGDIKAVRMWRNDGGSSPEWYLERMIVRDLETNECWFFLCGTRFTDVLEYTFRASTLEELQISNKLFLLKCENHFKDRHVWYSLYGMRPWQQYVMTRVERVATCFLFIFMVMLTSMMFHGHSYAVDGNVLTFGRYYFKWSHIVVGIESALMCFPGPFLISLLFRHAQRRKGNEKLNPDKNVQSTKPTRGQHKAETSFVRSHEVQITGTTMKENTRNTSQVNSAEVDQERKNAGQHNPDDKDRPSTSKEVSNVVIKQPPIFRGKFEIINEKTRREKNPRKLRDLSMTKKPTSSRSKSSRVVKNAATTSSPSKALTSSVVKPSARPPLSAAEAQQEFTILEIDPNTIDPLAIVHCSIYVAWFYIIAVMVTSTVICVLYGMTYGLETCRDWLVSFVSAFIETVVILESLKVVVIAYFSVLNNPRHDLRDWVPPLPQSVRPRSYVNRGAIRRKQKREKPTNPIYRSPTRERTNRKINTQENIEMRVIKQRNVYNKKFDLKSDNLAISICHQLPGPPGNSLNRYDDKFLSHGRRNSSDTRFSSSSRLGRVELLLLPTPKNNIERCHVITSGWPLMRTTTTHQSLTEVDVPTLTKSVMAV</sequence>
<dbReference type="SUPFAM" id="SSF49723">
    <property type="entry name" value="Lipase/lipooxygenase domain (PLAT/LH2 domain)"/>
    <property type="match status" value="1"/>
</dbReference>
<dbReference type="EMBL" id="CAWYQH010000046">
    <property type="protein sequence ID" value="CAK8677442.1"/>
    <property type="molecule type" value="Genomic_DNA"/>
</dbReference>
<feature type="transmembrane region" description="Helical" evidence="3">
    <location>
        <begin position="729"/>
        <end position="753"/>
    </location>
</feature>
<feature type="compositionally biased region" description="Low complexity" evidence="2">
    <location>
        <begin position="662"/>
        <end position="672"/>
    </location>
</feature>
<evidence type="ECO:0000256" key="2">
    <source>
        <dbReference type="SAM" id="MobiDB-lite"/>
    </source>
</evidence>
<feature type="transmembrane region" description="Helical" evidence="3">
    <location>
        <begin position="268"/>
        <end position="287"/>
    </location>
</feature>
<keyword evidence="3" id="KW-1133">Transmembrane helix</keyword>
<dbReference type="InterPro" id="IPR001024">
    <property type="entry name" value="PLAT/LH2_dom"/>
</dbReference>
<organism evidence="5 6">
    <name type="scientific">Clavelina lepadiformis</name>
    <name type="common">Light-bulb sea squirt</name>
    <name type="synonym">Ascidia lepadiformis</name>
    <dbReference type="NCBI Taxonomy" id="159417"/>
    <lineage>
        <taxon>Eukaryota</taxon>
        <taxon>Metazoa</taxon>
        <taxon>Chordata</taxon>
        <taxon>Tunicata</taxon>
        <taxon>Ascidiacea</taxon>
        <taxon>Aplousobranchia</taxon>
        <taxon>Clavelinidae</taxon>
        <taxon>Clavelina</taxon>
    </lineage>
</organism>
<dbReference type="Proteomes" id="UP001642483">
    <property type="component" value="Unassembled WGS sequence"/>
</dbReference>
<dbReference type="SMART" id="SM00308">
    <property type="entry name" value="LH2"/>
    <property type="match status" value="1"/>
</dbReference>
<feature type="compositionally biased region" description="Basic and acidic residues" evidence="2">
    <location>
        <begin position="562"/>
        <end position="573"/>
    </location>
</feature>
<dbReference type="PANTHER" id="PTHR10877:SF150">
    <property type="entry name" value="REJ DOMAIN-CONTAINING PROTEIN"/>
    <property type="match status" value="1"/>
</dbReference>
<feature type="transmembrane region" description="Helical" evidence="3">
    <location>
        <begin position="472"/>
        <end position="490"/>
    </location>
</feature>
<feature type="compositionally biased region" description="Basic and acidic residues" evidence="2">
    <location>
        <begin position="633"/>
        <end position="656"/>
    </location>
</feature>
<feature type="domain" description="PLAT" evidence="4">
    <location>
        <begin position="312"/>
        <end position="429"/>
    </location>
</feature>
<comment type="caution">
    <text evidence="5">The sequence shown here is derived from an EMBL/GenBank/DDBJ whole genome shotgun (WGS) entry which is preliminary data.</text>
</comment>
<accession>A0ABP0FCL4</accession>
<evidence type="ECO:0000313" key="5">
    <source>
        <dbReference type="EMBL" id="CAK8677442.1"/>
    </source>
</evidence>
<proteinExistence type="predicted"/>